<keyword evidence="7" id="KW-0812">Transmembrane</keyword>
<keyword evidence="4" id="KW-0808">Transferase</keyword>
<comment type="subcellular location">
    <subcellularLocation>
        <location evidence="1">Golgi apparatus membrane</location>
        <topology evidence="1">Single-pass type II membrane protein</topology>
    </subcellularLocation>
</comment>
<dbReference type="PANTHER" id="PTHR12042">
    <property type="entry name" value="LACTOSYLCERAMIDE 4-ALPHA-GALACTOSYLTRANSFERASE ALPHA- 1,4-GALACTOSYLTRANSFERASE"/>
    <property type="match status" value="1"/>
</dbReference>
<evidence type="ECO:0000259" key="8">
    <source>
        <dbReference type="Pfam" id="PF04572"/>
    </source>
</evidence>
<keyword evidence="5" id="KW-0333">Golgi apparatus</keyword>
<keyword evidence="6 7" id="KW-0472">Membrane</keyword>
<protein>
    <recommendedName>
        <fullName evidence="8">Alpha 1,4-glycosyltransferase domain-containing protein</fullName>
    </recommendedName>
</protein>
<evidence type="ECO:0000256" key="4">
    <source>
        <dbReference type="ARBA" id="ARBA00022679"/>
    </source>
</evidence>
<dbReference type="InterPro" id="IPR007652">
    <property type="entry name" value="A1-4-GlycosylTfrase_dom"/>
</dbReference>
<dbReference type="InterPro" id="IPR051981">
    <property type="entry name" value="Glycosyltransf_32"/>
</dbReference>
<keyword evidence="10" id="KW-1185">Reference proteome</keyword>
<dbReference type="GO" id="GO:0016758">
    <property type="term" value="F:hexosyltransferase activity"/>
    <property type="evidence" value="ECO:0007669"/>
    <property type="project" value="TreeGrafter"/>
</dbReference>
<dbReference type="OrthoDB" id="409543at2759"/>
<evidence type="ECO:0000256" key="5">
    <source>
        <dbReference type="ARBA" id="ARBA00023034"/>
    </source>
</evidence>
<dbReference type="Pfam" id="PF04572">
    <property type="entry name" value="Gb3_synth"/>
    <property type="match status" value="1"/>
</dbReference>
<evidence type="ECO:0000256" key="6">
    <source>
        <dbReference type="ARBA" id="ARBA00023136"/>
    </source>
</evidence>
<comment type="caution">
    <text evidence="9">The sequence shown here is derived from an EMBL/GenBank/DDBJ whole genome shotgun (WGS) entry which is preliminary data.</text>
</comment>
<evidence type="ECO:0000256" key="3">
    <source>
        <dbReference type="ARBA" id="ARBA00022676"/>
    </source>
</evidence>
<accession>A0A834HPU3</accession>
<evidence type="ECO:0000313" key="10">
    <source>
        <dbReference type="Proteomes" id="UP000625711"/>
    </source>
</evidence>
<dbReference type="GO" id="GO:0000139">
    <property type="term" value="C:Golgi membrane"/>
    <property type="evidence" value="ECO:0007669"/>
    <property type="project" value="UniProtKB-SubCell"/>
</dbReference>
<evidence type="ECO:0000256" key="7">
    <source>
        <dbReference type="SAM" id="Phobius"/>
    </source>
</evidence>
<dbReference type="Proteomes" id="UP000625711">
    <property type="component" value="Unassembled WGS sequence"/>
</dbReference>
<reference evidence="9" key="1">
    <citation type="submission" date="2020-08" db="EMBL/GenBank/DDBJ databases">
        <title>Genome sequencing and assembly of the red palm weevil Rhynchophorus ferrugineus.</title>
        <authorList>
            <person name="Dias G.B."/>
            <person name="Bergman C.M."/>
            <person name="Manee M."/>
        </authorList>
    </citation>
    <scope>NUCLEOTIDE SEQUENCE</scope>
    <source>
        <strain evidence="9">AA-2017</strain>
        <tissue evidence="9">Whole larva</tissue>
    </source>
</reference>
<dbReference type="Pfam" id="PF04488">
    <property type="entry name" value="Gly_transf_sug"/>
    <property type="match status" value="1"/>
</dbReference>
<dbReference type="SUPFAM" id="SSF53448">
    <property type="entry name" value="Nucleotide-diphospho-sugar transferases"/>
    <property type="match status" value="1"/>
</dbReference>
<keyword evidence="7" id="KW-1133">Transmembrane helix</keyword>
<dbReference type="InterPro" id="IPR029044">
    <property type="entry name" value="Nucleotide-diphossugar_trans"/>
</dbReference>
<dbReference type="GO" id="GO:0006688">
    <property type="term" value="P:glycosphingolipid biosynthetic process"/>
    <property type="evidence" value="ECO:0007669"/>
    <property type="project" value="TreeGrafter"/>
</dbReference>
<proteinExistence type="inferred from homology"/>
<evidence type="ECO:0000256" key="1">
    <source>
        <dbReference type="ARBA" id="ARBA00004323"/>
    </source>
</evidence>
<dbReference type="AlphaFoldDB" id="A0A834HPU3"/>
<organism evidence="9 10">
    <name type="scientific">Rhynchophorus ferrugineus</name>
    <name type="common">Red palm weevil</name>
    <name type="synonym">Curculio ferrugineus</name>
    <dbReference type="NCBI Taxonomy" id="354439"/>
    <lineage>
        <taxon>Eukaryota</taxon>
        <taxon>Metazoa</taxon>
        <taxon>Ecdysozoa</taxon>
        <taxon>Arthropoda</taxon>
        <taxon>Hexapoda</taxon>
        <taxon>Insecta</taxon>
        <taxon>Pterygota</taxon>
        <taxon>Neoptera</taxon>
        <taxon>Endopterygota</taxon>
        <taxon>Coleoptera</taxon>
        <taxon>Polyphaga</taxon>
        <taxon>Cucujiformia</taxon>
        <taxon>Curculionidae</taxon>
        <taxon>Dryophthorinae</taxon>
        <taxon>Rhynchophorus</taxon>
    </lineage>
</organism>
<gene>
    <name evidence="9" type="ORF">GWI33_020773</name>
</gene>
<dbReference type="Gene3D" id="3.90.550.20">
    <property type="match status" value="1"/>
</dbReference>
<dbReference type="InterPro" id="IPR007577">
    <property type="entry name" value="GlycoTrfase_DXD_sugar-bd_CS"/>
</dbReference>
<keyword evidence="3" id="KW-0328">Glycosyltransferase</keyword>
<comment type="similarity">
    <text evidence="2">Belongs to the glycosyltransferase 32 family.</text>
</comment>
<dbReference type="EMBL" id="JAACXV010014584">
    <property type="protein sequence ID" value="KAF7265689.1"/>
    <property type="molecule type" value="Genomic_DNA"/>
</dbReference>
<name>A0A834HPU3_RHYFE</name>
<dbReference type="PANTHER" id="PTHR12042:SF21">
    <property type="entry name" value="ALPHA1,4-GALACTOSYLTRANSFERASE 1-RELATED"/>
    <property type="match status" value="1"/>
</dbReference>
<evidence type="ECO:0000256" key="2">
    <source>
        <dbReference type="ARBA" id="ARBA00009003"/>
    </source>
</evidence>
<feature type="domain" description="Alpha 1,4-glycosyltransferase" evidence="8">
    <location>
        <begin position="248"/>
        <end position="372"/>
    </location>
</feature>
<sequence>MSRISNHIDGYHDYIMYIYHIRLSKYRKRISLGIFLISVLIIVQTIDIPMPSILIKAYYWMRPEKSIYCHLLSDSDSLPDISSANPRKGRSIFFHETSCTSHLKGKITINARQACAVESAAFMNPNYEIYLLYASPGKIVYEGSESDRFISQLLKYPNIHIYHINMDNYMKNTMVENLWSEQKMFLSKFAQSHTSDVLRYLTLWKYGGIYLDLDVIVIKNLEDLGVDYAGLESDTSIAAGIMSFNYTGIGHEYATSCLKDLKENFNGFKWGHNGPGTITRLLKKLCQIENVSDMSGLNCEGFKVYPSEEFYAVPWWSWKWFFDEKYSDRVSACTNKSHIIHVWNKFSITYKIPLNSNIPYLQYASKYCPNIVGECDEFF</sequence>
<feature type="transmembrane region" description="Helical" evidence="7">
    <location>
        <begin position="32"/>
        <end position="61"/>
    </location>
</feature>
<evidence type="ECO:0000313" key="9">
    <source>
        <dbReference type="EMBL" id="KAF7265689.1"/>
    </source>
</evidence>